<dbReference type="InterPro" id="IPR043137">
    <property type="entry name" value="GGT_ssub_C"/>
</dbReference>
<dbReference type="InterPro" id="IPR000101">
    <property type="entry name" value="GGT_peptidase"/>
</dbReference>
<dbReference type="GO" id="GO:0103068">
    <property type="term" value="F:leukotriene C4 gamma-glutamyl transferase activity"/>
    <property type="evidence" value="ECO:0007669"/>
    <property type="project" value="UniProtKB-EC"/>
</dbReference>
<comment type="similarity">
    <text evidence="6">Belongs to the gamma-glutamyltransferase family.</text>
</comment>
<dbReference type="GO" id="GO:0036374">
    <property type="term" value="F:glutathione hydrolase activity"/>
    <property type="evidence" value="ECO:0007669"/>
    <property type="project" value="UniProtKB-UniRule"/>
</dbReference>
<dbReference type="SUPFAM" id="SSF56235">
    <property type="entry name" value="N-terminal nucleophile aminohydrolases (Ntn hydrolases)"/>
    <property type="match status" value="1"/>
</dbReference>
<dbReference type="GeneID" id="300653404"/>
<dbReference type="EC" id="3.4.19.13" evidence="6"/>
<comment type="caution">
    <text evidence="7">The sequence shown here is derived from an EMBL/GenBank/DDBJ whole genome shotgun (WGS) entry which is preliminary data.</text>
</comment>
<dbReference type="InterPro" id="IPR029055">
    <property type="entry name" value="Ntn_hydrolases_N"/>
</dbReference>
<dbReference type="PANTHER" id="PTHR43881">
    <property type="entry name" value="GAMMA-GLUTAMYLTRANSPEPTIDASE (AFU_ORTHOLOGUE AFUA_4G13580)"/>
    <property type="match status" value="1"/>
</dbReference>
<comment type="PTM">
    <text evidence="6">Cleaved by autocatalysis into a large and a small subunit.</text>
</comment>
<comment type="catalytic activity">
    <reaction evidence="2 6">
        <text>glutathione + H2O = L-cysteinylglycine + L-glutamate</text>
        <dbReference type="Rhea" id="RHEA:28807"/>
        <dbReference type="ChEBI" id="CHEBI:15377"/>
        <dbReference type="ChEBI" id="CHEBI:29985"/>
        <dbReference type="ChEBI" id="CHEBI:57925"/>
        <dbReference type="ChEBI" id="CHEBI:61694"/>
        <dbReference type="EC" id="3.4.19.13"/>
    </reaction>
</comment>
<dbReference type="UniPathway" id="UPA00204"/>
<evidence type="ECO:0000256" key="5">
    <source>
        <dbReference type="PIRSR" id="PIRSR600101-2"/>
    </source>
</evidence>
<dbReference type="InterPro" id="IPR052896">
    <property type="entry name" value="GGT-like_enzyme"/>
</dbReference>
<comment type="catalytic activity">
    <reaction evidence="3 6">
        <text>an N-terminal (5-L-glutamyl)-[peptide] + an alpha-amino acid = 5-L-glutamyl amino acid + an N-terminal L-alpha-aminoacyl-[peptide]</text>
        <dbReference type="Rhea" id="RHEA:23904"/>
        <dbReference type="Rhea" id="RHEA-COMP:9780"/>
        <dbReference type="Rhea" id="RHEA-COMP:9795"/>
        <dbReference type="ChEBI" id="CHEBI:77644"/>
        <dbReference type="ChEBI" id="CHEBI:78597"/>
        <dbReference type="ChEBI" id="CHEBI:78599"/>
        <dbReference type="ChEBI" id="CHEBI:78608"/>
        <dbReference type="EC" id="2.3.2.2"/>
    </reaction>
</comment>
<keyword evidence="6 7" id="KW-0012">Acyltransferase</keyword>
<dbReference type="Pfam" id="PF01019">
    <property type="entry name" value="G_glu_transpept"/>
    <property type="match status" value="1"/>
</dbReference>
<sequence length="528" mass="55999">MRDFQLPGRSTVHSLNGMCASSHPQASLAAVEIMRAGGNAVDAAIAASAVLCVVEPMMTGIGGDCFVLYAPKGSGDVIGLNGSGRAPKGLSRDYLLDRGETSVGFQSVHSVTIPGAVDAWAKLLADHGTMGMDRVLQPAIALCEQGFAVAPRTAMDWMFLEPQIRLDEDLTALYLPTGSTPKVGDLFRSIALGKTFRAIAESGRAGFYEGEVAERMVATLRAKGGTHTLDDFAETSADYVTPIGTDFRGHRLFEIPPNGQGITALIALNILSRLELDGLDPRGPDRVHLQVEAARLAYAARDAHVADMDQADVPVDYLLSDGFADELAGKIDPGRAMDLPQAGDSPHKDTTYLTVVDKDRNAVSFINSLFQGFGACIADEATGVVFQNRGAGFVLSENHPNCLAPGKRPMHTIIPAMLVKDGRAAMSFGVMGGHYQPMGHVQVLMNMLAYGMDIQEAIDFPRFLTEDGVLAMERGLPAATYDALKARGHTVSKALPPFGGGQGIVIDWDRGTLAGGSDPRKDGAALGY</sequence>
<comment type="subunit">
    <text evidence="6">This enzyme consists of two polypeptide chains, which are synthesized in precursor form from a single polypeptide.</text>
</comment>
<dbReference type="RefSeq" id="WP_160586523.1">
    <property type="nucleotide sequence ID" value="NZ_BMHN01000001.1"/>
</dbReference>
<dbReference type="GO" id="GO:0006751">
    <property type="term" value="P:glutathione catabolic process"/>
    <property type="evidence" value="ECO:0007669"/>
    <property type="project" value="UniProtKB-UniRule"/>
</dbReference>
<proteinExistence type="inferred from homology"/>
<organism evidence="7 8">
    <name type="scientific">Pyruvatibacter mobilis</name>
    <dbReference type="NCBI Taxonomy" id="1712261"/>
    <lineage>
        <taxon>Bacteria</taxon>
        <taxon>Pseudomonadati</taxon>
        <taxon>Pseudomonadota</taxon>
        <taxon>Alphaproteobacteria</taxon>
        <taxon>Hyphomicrobiales</taxon>
        <taxon>Parvibaculaceae</taxon>
        <taxon>Pyruvatibacter</taxon>
    </lineage>
</organism>
<keyword evidence="6 7" id="KW-0808">Transferase</keyword>
<evidence type="ECO:0000256" key="1">
    <source>
        <dbReference type="ARBA" id="ARBA00001049"/>
    </source>
</evidence>
<protein>
    <recommendedName>
        <fullName evidence="6">Glutathione hydrolase proenzyme</fullName>
        <ecNumber evidence="6">2.3.2.2</ecNumber>
        <ecNumber evidence="6">3.4.19.13</ecNumber>
    </recommendedName>
    <component>
        <recommendedName>
            <fullName evidence="6">Glutathione hydrolase large chain</fullName>
        </recommendedName>
    </component>
    <component>
        <recommendedName>
            <fullName evidence="6">Glutathione hydrolase small chain</fullName>
        </recommendedName>
    </component>
</protein>
<dbReference type="GO" id="GO:0006750">
    <property type="term" value="P:glutathione biosynthetic process"/>
    <property type="evidence" value="ECO:0007669"/>
    <property type="project" value="UniProtKB-KW"/>
</dbReference>
<dbReference type="AlphaFoldDB" id="A0A845Q785"/>
<feature type="active site" description="Nucleophile" evidence="4">
    <location>
        <position position="350"/>
    </location>
</feature>
<dbReference type="Gene3D" id="1.10.246.130">
    <property type="match status" value="1"/>
</dbReference>
<evidence type="ECO:0000256" key="3">
    <source>
        <dbReference type="ARBA" id="ARBA00047417"/>
    </source>
</evidence>
<evidence type="ECO:0000313" key="8">
    <source>
        <dbReference type="Proteomes" id="UP000470384"/>
    </source>
</evidence>
<keyword evidence="8" id="KW-1185">Reference proteome</keyword>
<dbReference type="Gene3D" id="3.60.20.40">
    <property type="match status" value="1"/>
</dbReference>
<dbReference type="InterPro" id="IPR043138">
    <property type="entry name" value="GGT_lsub"/>
</dbReference>
<evidence type="ECO:0000256" key="4">
    <source>
        <dbReference type="PIRSR" id="PIRSR600101-1"/>
    </source>
</evidence>
<gene>
    <name evidence="7" type="primary">ggt</name>
    <name evidence="7" type="ORF">GTQ45_01605</name>
</gene>
<keyword evidence="6" id="KW-0378">Hydrolase</keyword>
<dbReference type="PRINTS" id="PR01210">
    <property type="entry name" value="GGTRANSPTASE"/>
</dbReference>
<reference evidence="7 8" key="1">
    <citation type="journal article" date="2016" name="Int. J. Syst. Evol. Microbiol.">
        <title>Pyruvatibacter mobilis gen. nov., sp. nov., a marine bacterium from the culture broth of Picochlorum sp. 122.</title>
        <authorList>
            <person name="Wang G."/>
            <person name="Tang M."/>
            <person name="Wu H."/>
            <person name="Dai S."/>
            <person name="Li T."/>
            <person name="Chen C."/>
            <person name="He H."/>
            <person name="Fan J."/>
            <person name="Xiang W."/>
            <person name="Li X."/>
        </authorList>
    </citation>
    <scope>NUCLEOTIDE SEQUENCE [LARGE SCALE GENOMIC DNA]</scope>
    <source>
        <strain evidence="7 8">GYP-11</strain>
    </source>
</reference>
<accession>A0A845Q785</accession>
<dbReference type="OrthoDB" id="9781342at2"/>
<dbReference type="NCBIfam" id="TIGR00066">
    <property type="entry name" value="g_glut_trans"/>
    <property type="match status" value="1"/>
</dbReference>
<dbReference type="PANTHER" id="PTHR43881:SF1">
    <property type="entry name" value="GAMMA-GLUTAMYLTRANSPEPTIDASE (AFU_ORTHOLOGUE AFUA_4G13580)"/>
    <property type="match status" value="1"/>
</dbReference>
<keyword evidence="6" id="KW-0317">Glutathione biosynthesis</keyword>
<keyword evidence="6" id="KW-0865">Zymogen</keyword>
<comment type="catalytic activity">
    <reaction evidence="1 6">
        <text>an S-substituted glutathione + H2O = an S-substituted L-cysteinylglycine + L-glutamate</text>
        <dbReference type="Rhea" id="RHEA:59468"/>
        <dbReference type="ChEBI" id="CHEBI:15377"/>
        <dbReference type="ChEBI" id="CHEBI:29985"/>
        <dbReference type="ChEBI" id="CHEBI:90779"/>
        <dbReference type="ChEBI" id="CHEBI:143103"/>
        <dbReference type="EC" id="3.4.19.13"/>
    </reaction>
</comment>
<dbReference type="EC" id="2.3.2.2" evidence="6"/>
<dbReference type="Proteomes" id="UP000470384">
    <property type="component" value="Unassembled WGS sequence"/>
</dbReference>
<evidence type="ECO:0000256" key="2">
    <source>
        <dbReference type="ARBA" id="ARBA00001089"/>
    </source>
</evidence>
<name>A0A845Q785_9HYPH</name>
<feature type="binding site" evidence="5">
    <location>
        <position position="433"/>
    </location>
    <ligand>
        <name>L-glutamate</name>
        <dbReference type="ChEBI" id="CHEBI:29985"/>
    </ligand>
</feature>
<evidence type="ECO:0000313" key="7">
    <source>
        <dbReference type="EMBL" id="NBG94425.1"/>
    </source>
</evidence>
<comment type="pathway">
    <text evidence="6">Sulfur metabolism; glutathione metabolism.</text>
</comment>
<dbReference type="EMBL" id="WXYQ01000001">
    <property type="protein sequence ID" value="NBG94425.1"/>
    <property type="molecule type" value="Genomic_DNA"/>
</dbReference>
<evidence type="ECO:0000256" key="6">
    <source>
        <dbReference type="RuleBase" id="RU368036"/>
    </source>
</evidence>